<evidence type="ECO:0000256" key="1">
    <source>
        <dbReference type="ARBA" id="ARBA00023002"/>
    </source>
</evidence>
<dbReference type="Proteomes" id="UP001218638">
    <property type="component" value="Chromosome"/>
</dbReference>
<protein>
    <recommendedName>
        <fullName evidence="4">Methylenetetrahydrofolate reductase</fullName>
    </recommendedName>
</protein>
<organism evidence="2 3">
    <name type="scientific">Synoicihabitans lomoniglobus</name>
    <dbReference type="NCBI Taxonomy" id="2909285"/>
    <lineage>
        <taxon>Bacteria</taxon>
        <taxon>Pseudomonadati</taxon>
        <taxon>Verrucomicrobiota</taxon>
        <taxon>Opitutia</taxon>
        <taxon>Opitutales</taxon>
        <taxon>Opitutaceae</taxon>
        <taxon>Synoicihabitans</taxon>
    </lineage>
</organism>
<evidence type="ECO:0008006" key="4">
    <source>
        <dbReference type="Google" id="ProtNLM"/>
    </source>
</evidence>
<dbReference type="SUPFAM" id="SSF51730">
    <property type="entry name" value="FAD-linked oxidoreductase"/>
    <property type="match status" value="1"/>
</dbReference>
<dbReference type="KEGG" id="slom:PXH66_22050"/>
<dbReference type="Gene3D" id="3.20.20.220">
    <property type="match status" value="1"/>
</dbReference>
<dbReference type="GO" id="GO:0016491">
    <property type="term" value="F:oxidoreductase activity"/>
    <property type="evidence" value="ECO:0007669"/>
    <property type="project" value="UniProtKB-KW"/>
</dbReference>
<dbReference type="EMBL" id="CP119075">
    <property type="protein sequence ID" value="WED65041.1"/>
    <property type="molecule type" value="Genomic_DNA"/>
</dbReference>
<name>A0AAE9ZVP9_9BACT</name>
<gene>
    <name evidence="2" type="ORF">PXH66_22050</name>
</gene>
<keyword evidence="3" id="KW-1185">Reference proteome</keyword>
<keyword evidence="1" id="KW-0560">Oxidoreductase</keyword>
<evidence type="ECO:0000313" key="3">
    <source>
        <dbReference type="Proteomes" id="UP001218638"/>
    </source>
</evidence>
<sequence length="221" mass="24134">MTLPLDYEEVFITWLPTESQDALLAKVAELHALGLKPVPHIASHKIKDVADAHALADAFAPYTKKALFIRGGGECEGDFPTVAELIATGAFADFEIGVGGFPDGNGPISYEEGIELLQAKTTYASFVVTQWSLNQKAIARFLDDAPLPVYLGVPNHCTTKQLIRFAKVCGMENSVKGFLSNPMNLMRFVTGFDPSYIVEKFKAHPNLAKFHVYSFGNLAPL</sequence>
<reference evidence="2" key="1">
    <citation type="submission" date="2023-03" db="EMBL/GenBank/DDBJ databases">
        <title>Lomoglobus Profundus gen. nov., sp. nov., a novel member of the phylum Verrucomicrobia, isolated from deep-marine sediment of South China Sea.</title>
        <authorList>
            <person name="Ahmad T."/>
            <person name="Ishaq S.E."/>
            <person name="Wang F."/>
        </authorList>
    </citation>
    <scope>NUCLEOTIDE SEQUENCE</scope>
    <source>
        <strain evidence="2">LMO-M01</strain>
    </source>
</reference>
<proteinExistence type="predicted"/>
<dbReference type="RefSeq" id="WP_330932160.1">
    <property type="nucleotide sequence ID" value="NZ_CP119075.1"/>
</dbReference>
<dbReference type="InterPro" id="IPR029041">
    <property type="entry name" value="FAD-linked_oxidoreductase-like"/>
</dbReference>
<evidence type="ECO:0000313" key="2">
    <source>
        <dbReference type="EMBL" id="WED65041.1"/>
    </source>
</evidence>
<accession>A0AAE9ZVP9</accession>
<dbReference type="AlphaFoldDB" id="A0AAE9ZVP9"/>